<organism evidence="3 4">
    <name type="scientific">Dietzia natronolimnaea</name>
    <dbReference type="NCBI Taxonomy" id="161920"/>
    <lineage>
        <taxon>Bacteria</taxon>
        <taxon>Bacillati</taxon>
        <taxon>Actinomycetota</taxon>
        <taxon>Actinomycetes</taxon>
        <taxon>Mycobacteriales</taxon>
        <taxon>Dietziaceae</taxon>
        <taxon>Dietzia</taxon>
    </lineage>
</organism>
<feature type="domain" description="TrwC relaxase" evidence="2">
    <location>
        <begin position="8"/>
        <end position="399"/>
    </location>
</feature>
<protein>
    <submittedName>
        <fullName evidence="3">TraA protein</fullName>
    </submittedName>
</protein>
<proteinExistence type="predicted"/>
<dbReference type="Gene3D" id="3.40.50.300">
    <property type="entry name" value="P-loop containing nucleotide triphosphate hydrolases"/>
    <property type="match status" value="2"/>
</dbReference>
<dbReference type="Proteomes" id="UP000218810">
    <property type="component" value="Unassembled WGS sequence"/>
</dbReference>
<accession>A0A2A2WKQ5</accession>
<dbReference type="Pfam" id="PF13604">
    <property type="entry name" value="AAA_30"/>
    <property type="match status" value="1"/>
</dbReference>
<feature type="region of interest" description="Disordered" evidence="1">
    <location>
        <begin position="1149"/>
        <end position="1179"/>
    </location>
</feature>
<dbReference type="NCBIfam" id="NF041492">
    <property type="entry name" value="MobF"/>
    <property type="match status" value="1"/>
</dbReference>
<dbReference type="OrthoDB" id="4524286at2"/>
<evidence type="ECO:0000313" key="3">
    <source>
        <dbReference type="EMBL" id="PAY21772.1"/>
    </source>
</evidence>
<comment type="caution">
    <text evidence="3">The sequence shown here is derived from an EMBL/GenBank/DDBJ whole genome shotgun (WGS) entry which is preliminary data.</text>
</comment>
<dbReference type="CDD" id="cd18809">
    <property type="entry name" value="SF1_C_RecD"/>
    <property type="match status" value="1"/>
</dbReference>
<evidence type="ECO:0000256" key="1">
    <source>
        <dbReference type="SAM" id="MobiDB-lite"/>
    </source>
</evidence>
<dbReference type="Pfam" id="PF08751">
    <property type="entry name" value="TrwC"/>
    <property type="match status" value="1"/>
</dbReference>
<dbReference type="AlphaFoldDB" id="A0A2A2WKQ5"/>
<dbReference type="EMBL" id="NTGA01000047">
    <property type="protein sequence ID" value="PAY21772.1"/>
    <property type="molecule type" value="Genomic_DNA"/>
</dbReference>
<dbReference type="InterPro" id="IPR027417">
    <property type="entry name" value="P-loop_NTPase"/>
</dbReference>
<feature type="compositionally biased region" description="Low complexity" evidence="1">
    <location>
        <begin position="1162"/>
        <end position="1179"/>
    </location>
</feature>
<dbReference type="SUPFAM" id="SSF52540">
    <property type="entry name" value="P-loop containing nucleoside triphosphate hydrolases"/>
    <property type="match status" value="2"/>
</dbReference>
<dbReference type="RefSeq" id="WP_043569151.1">
    <property type="nucleotide sequence ID" value="NZ_NTGA01000047.1"/>
</dbReference>
<gene>
    <name evidence="3" type="ORF">CEY15_17130</name>
</gene>
<sequence length="1179" mass="125964">MSLRAVHAGTGYQYLLRSVATHDADPQGMALSDYYAAKGTPPGRWIGSGLQGLNSQSVASGSTVTEAQMAALYGEGLHPDTDQMMADGQSLSACKLGRSFPIYTGGVDVLEAISAAEKTFLAVEGRRPTADERGQIAEGAARPYYAEKFGYEHASGKDVIAWVNRERDQVRQAVAGFDFTFSPVKSVSVLWALADEQTASQVAALHHEAVAEALAWAEDNAIYTRVGTGGIKQVTTGGIIASEFTHFDTRCGDPDLHSHVLVANKVQGPDGRWLSLDSRAIHQMHQAISARYDAILHDLLTRRMGVEFQANYPHPDKAPIWEIAGIDRRLIDAFSSRRALARPVYDRLVAEYVEKNNRQPSQRASYALWQKAILDTRDARKPAQSLTEHRATWREMAEKVVGTHAVDSVVGEVTGQGQSQLSRELFDAQVHARQVAEQAVDAVTARRAQFRRSHVETAVSTVLKGYRFEGPEALDQAHEQVMATAMGELVVQLTPPESLDLPGALTGPDGAGIDRHANAEKYTTQAVLDAETATLEAAHSPVAVIATRADLDRALKTHEDAEGWSLNAGQTALAAHLIGAGTLLAAGVGPAGTGKTASMKVVARTWRDTGRSVIGLAPSAAAAAVLAGDIGTDCHTIDSLTFTWMGKHPTLPGKTLDALPVTIKPGDMLLVDEAGMASTENLAALTEIAAESGAILRLIGDPKQLAAVETGGLFADLTRTPGTPQLREVMRMGSDTEQADATLGLREGDPGALALYNERGWITGGHREQMLTDAAEAFLADTKAGRQALIIASTNTDVDTLNEVIRADRIAHGLVDDAHTTRVARGDTVGVGDTVIARTNSTLYTENRTYLGRVINGQLFTVTGITDDGSLAVRDSSTGQDMLIPASYADKSIHLGYAATIHRAQGATVDTVHAVIDAGVDRAGLYVAMTRGRRENHAYAVCEPTLDTGAEDAHMHSAGDHHAPTPEQVLTGVLARDTHQASATETLRQEYAAATSDERLAQLYRHGVDLAARDFTAATLPAYIDALPRAYAHQLEADPDQYQALEGAWTDAAIRGLDPREEWDNATDTLDTANKPGTVIAHRIRHATGETTDTNTLPTPPPAAPGCDTELTTWLAETHRALTADPVATAVARAASFTAEDFVASYLESRAAEHEPGPDTHPTTSSPWGPSPDSSPDLW</sequence>
<name>A0A2A2WKQ5_9ACTN</name>
<keyword evidence="4" id="KW-1185">Reference proteome</keyword>
<dbReference type="Gene3D" id="2.30.30.940">
    <property type="match status" value="1"/>
</dbReference>
<reference evidence="4" key="1">
    <citation type="submission" date="2017-09" db="EMBL/GenBank/DDBJ databases">
        <authorList>
            <person name="Zhang Y."/>
            <person name="Huang X."/>
            <person name="Liu J."/>
            <person name="Lu L."/>
            <person name="Peng K."/>
        </authorList>
    </citation>
    <scope>NUCLEOTIDE SEQUENCE [LARGE SCALE GENOMIC DNA]</scope>
    <source>
        <strain evidence="4">S-XJ-1</strain>
    </source>
</reference>
<dbReference type="SUPFAM" id="SSF55464">
    <property type="entry name" value="Origin of replication-binding domain, RBD-like"/>
    <property type="match status" value="1"/>
</dbReference>
<evidence type="ECO:0000259" key="2">
    <source>
        <dbReference type="Pfam" id="PF08751"/>
    </source>
</evidence>
<dbReference type="InterPro" id="IPR014862">
    <property type="entry name" value="TrwC"/>
</dbReference>
<evidence type="ECO:0000313" key="4">
    <source>
        <dbReference type="Proteomes" id="UP000218810"/>
    </source>
</evidence>